<organism evidence="2">
    <name type="scientific">viral metagenome</name>
    <dbReference type="NCBI Taxonomy" id="1070528"/>
    <lineage>
        <taxon>unclassified sequences</taxon>
        <taxon>metagenomes</taxon>
        <taxon>organismal metagenomes</taxon>
    </lineage>
</organism>
<reference evidence="2" key="1">
    <citation type="submission" date="2020-03" db="EMBL/GenBank/DDBJ databases">
        <title>The deep terrestrial virosphere.</title>
        <authorList>
            <person name="Holmfeldt K."/>
            <person name="Nilsson E."/>
            <person name="Simone D."/>
            <person name="Lopez-Fernandez M."/>
            <person name="Wu X."/>
            <person name="de Brujin I."/>
            <person name="Lundin D."/>
            <person name="Andersson A."/>
            <person name="Bertilsson S."/>
            <person name="Dopson M."/>
        </authorList>
    </citation>
    <scope>NUCLEOTIDE SEQUENCE</scope>
    <source>
        <strain evidence="3">MM415A00136</strain>
        <strain evidence="2">MM415B00397</strain>
    </source>
</reference>
<dbReference type="EMBL" id="MT141538">
    <property type="protein sequence ID" value="QJA65402.1"/>
    <property type="molecule type" value="Genomic_DNA"/>
</dbReference>
<dbReference type="AlphaFoldDB" id="A0A6M3J8W5"/>
<evidence type="ECO:0000313" key="2">
    <source>
        <dbReference type="EMBL" id="QJA65402.1"/>
    </source>
</evidence>
<gene>
    <name evidence="3" type="ORF">MM415A00136_0068</name>
    <name evidence="2" type="ORF">MM415B00397_0014</name>
</gene>
<protein>
    <recommendedName>
        <fullName evidence="4">Holin</fullName>
    </recommendedName>
</protein>
<evidence type="ECO:0000313" key="3">
    <source>
        <dbReference type="EMBL" id="QJI05186.1"/>
    </source>
</evidence>
<feature type="transmembrane region" description="Helical" evidence="1">
    <location>
        <begin position="35"/>
        <end position="57"/>
    </location>
</feature>
<dbReference type="EMBL" id="MT145195">
    <property type="protein sequence ID" value="QJI05186.1"/>
    <property type="molecule type" value="Genomic_DNA"/>
</dbReference>
<evidence type="ECO:0000256" key="1">
    <source>
        <dbReference type="SAM" id="Phobius"/>
    </source>
</evidence>
<name>A0A6M3J8W5_9ZZZZ</name>
<keyword evidence="1" id="KW-1133">Transmembrane helix</keyword>
<sequence>MNEEIKRYLISSAQTFFATFFSVLAATIPTLDFGNLTFAIVSGVVVAAVRAGIKVLFEVKSGRLNIQ</sequence>
<accession>A0A6M3J8W5</accession>
<proteinExistence type="predicted"/>
<keyword evidence="1" id="KW-0472">Membrane</keyword>
<keyword evidence="1" id="KW-0812">Transmembrane</keyword>
<evidence type="ECO:0008006" key="4">
    <source>
        <dbReference type="Google" id="ProtNLM"/>
    </source>
</evidence>